<dbReference type="AlphaFoldDB" id="A0A080WYL6"/>
<accession>A0A080WYL6</accession>
<dbReference type="Proteomes" id="UP000008864">
    <property type="component" value="Unassembled WGS sequence"/>
</dbReference>
<proteinExistence type="predicted"/>
<name>A0A080WYL6_TRIRC</name>
<dbReference type="VEuPathDB" id="FungiDB:TERG_12704"/>
<dbReference type="RefSeq" id="XP_047607572.1">
    <property type="nucleotide sequence ID" value="XM_047751624.1"/>
</dbReference>
<dbReference type="GeneID" id="71777829"/>
<evidence type="ECO:0000313" key="2">
    <source>
        <dbReference type="Proteomes" id="UP000008864"/>
    </source>
</evidence>
<keyword evidence="2" id="KW-1185">Reference proteome</keyword>
<evidence type="ECO:0000313" key="1">
    <source>
        <dbReference type="EMBL" id="KFL63083.1"/>
    </source>
</evidence>
<organism evidence="1 2">
    <name type="scientific">Trichophyton rubrum (strain ATCC MYA-4607 / CBS 118892)</name>
    <name type="common">Athlete's foot fungus</name>
    <dbReference type="NCBI Taxonomy" id="559305"/>
    <lineage>
        <taxon>Eukaryota</taxon>
        <taxon>Fungi</taxon>
        <taxon>Dikarya</taxon>
        <taxon>Ascomycota</taxon>
        <taxon>Pezizomycotina</taxon>
        <taxon>Eurotiomycetes</taxon>
        <taxon>Eurotiomycetidae</taxon>
        <taxon>Onygenales</taxon>
        <taxon>Arthrodermataceae</taxon>
        <taxon>Trichophyton</taxon>
    </lineage>
</organism>
<gene>
    <name evidence="1" type="ORF">TERG_12704</name>
</gene>
<dbReference type="HOGENOM" id="CLU_1273062_0_0_1"/>
<dbReference type="InParanoid" id="A0A080WYL6"/>
<protein>
    <submittedName>
        <fullName evidence="1">Uncharacterized protein</fullName>
    </submittedName>
</protein>
<reference evidence="2" key="1">
    <citation type="journal article" date="2012" name="MBio">
        <title>Comparative genome analysis of Trichophyton rubrum and related dermatophytes reveals candidate genes involved in infection.</title>
        <authorList>
            <person name="Martinez D.A."/>
            <person name="Oliver B.G."/>
            <person name="Graeser Y."/>
            <person name="Goldberg J.M."/>
            <person name="Li W."/>
            <person name="Martinez-Rossi N.M."/>
            <person name="Monod M."/>
            <person name="Shelest E."/>
            <person name="Barton R.C."/>
            <person name="Birch E."/>
            <person name="Brakhage A.A."/>
            <person name="Chen Z."/>
            <person name="Gurr S.J."/>
            <person name="Heiman D."/>
            <person name="Heitman J."/>
            <person name="Kosti I."/>
            <person name="Rossi A."/>
            <person name="Saif S."/>
            <person name="Samalova M."/>
            <person name="Saunders C.W."/>
            <person name="Shea T."/>
            <person name="Summerbell R.C."/>
            <person name="Xu J."/>
            <person name="Young S."/>
            <person name="Zeng Q."/>
            <person name="Birren B.W."/>
            <person name="Cuomo C.A."/>
            <person name="White T.C."/>
        </authorList>
    </citation>
    <scope>NUCLEOTIDE SEQUENCE [LARGE SCALE GENOMIC DNA]</scope>
    <source>
        <strain evidence="2">ATCC MYA-4607 / CBS 118892</strain>
    </source>
</reference>
<dbReference type="EMBL" id="GG700663">
    <property type="protein sequence ID" value="KFL63083.1"/>
    <property type="molecule type" value="Genomic_DNA"/>
</dbReference>
<sequence length="217" mass="23075">MGVDMAVKDSVLGTVEERGDTPRISSLQFSSSISPSRLVSSTAALNTVVSSLSADFCLLFCSRRLSTAPPSDSAAASRLTDRCSSSIFLSCTSSLKGTARLYLATARKTTLPGRRPLDVGLLAVRNSKSWISRTVPGVRSSLLLETRTCSSLLSRACMVYSPSLRNSLYALYTASCLSLLWASSSFRTITSITRSTRSSSLGGGHCVRMSSAIHGLI</sequence>